<evidence type="ECO:0000256" key="1">
    <source>
        <dbReference type="SAM" id="MobiDB-lite"/>
    </source>
</evidence>
<proteinExistence type="predicted"/>
<accession>A0A699U4J4</accession>
<reference evidence="2" key="1">
    <citation type="journal article" date="2019" name="Sci. Rep.">
        <title>Draft genome of Tanacetum cinerariifolium, the natural source of mosquito coil.</title>
        <authorList>
            <person name="Yamashiro T."/>
            <person name="Shiraishi A."/>
            <person name="Satake H."/>
            <person name="Nakayama K."/>
        </authorList>
    </citation>
    <scope>NUCLEOTIDE SEQUENCE</scope>
</reference>
<evidence type="ECO:0000313" key="2">
    <source>
        <dbReference type="EMBL" id="GFD16148.1"/>
    </source>
</evidence>
<feature type="compositionally biased region" description="Basic and acidic residues" evidence="1">
    <location>
        <begin position="49"/>
        <end position="76"/>
    </location>
</feature>
<protein>
    <submittedName>
        <fullName evidence="2">Uncharacterized protein</fullName>
    </submittedName>
</protein>
<feature type="non-terminal residue" evidence="2">
    <location>
        <position position="165"/>
    </location>
</feature>
<comment type="caution">
    <text evidence="2">The sequence shown here is derived from an EMBL/GenBank/DDBJ whole genome shotgun (WGS) entry which is preliminary data.</text>
</comment>
<dbReference type="EMBL" id="BKCJ011291333">
    <property type="protein sequence ID" value="GFD16148.1"/>
    <property type="molecule type" value="Genomic_DNA"/>
</dbReference>
<name>A0A699U4J4_TANCI</name>
<feature type="compositionally biased region" description="Basic and acidic residues" evidence="1">
    <location>
        <begin position="31"/>
        <end position="40"/>
    </location>
</feature>
<dbReference type="AlphaFoldDB" id="A0A699U4J4"/>
<feature type="non-terminal residue" evidence="2">
    <location>
        <position position="1"/>
    </location>
</feature>
<organism evidence="2">
    <name type="scientific">Tanacetum cinerariifolium</name>
    <name type="common">Dalmatian daisy</name>
    <name type="synonym">Chrysanthemum cinerariifolium</name>
    <dbReference type="NCBI Taxonomy" id="118510"/>
    <lineage>
        <taxon>Eukaryota</taxon>
        <taxon>Viridiplantae</taxon>
        <taxon>Streptophyta</taxon>
        <taxon>Embryophyta</taxon>
        <taxon>Tracheophyta</taxon>
        <taxon>Spermatophyta</taxon>
        <taxon>Magnoliopsida</taxon>
        <taxon>eudicotyledons</taxon>
        <taxon>Gunneridae</taxon>
        <taxon>Pentapetalae</taxon>
        <taxon>asterids</taxon>
        <taxon>campanulids</taxon>
        <taxon>Asterales</taxon>
        <taxon>Asteraceae</taxon>
        <taxon>Asteroideae</taxon>
        <taxon>Anthemideae</taxon>
        <taxon>Anthemidinae</taxon>
        <taxon>Tanacetum</taxon>
    </lineage>
</organism>
<feature type="region of interest" description="Disordered" evidence="1">
    <location>
        <begin position="1"/>
        <end position="76"/>
    </location>
</feature>
<gene>
    <name evidence="2" type="ORF">Tci_888117</name>
</gene>
<sequence>KLQRLKRVGTSQKVDTSEDTVMDDASNQGRIIDELDKDDAVTLMDDNEEDKKEEEAKVVEDDQEEEAKVVEDDQVQRRQAESQAKIYKINLDHASKVLIMQKDEPAEVQEVVEFVTTAKLITKVVTAASTIVSATEPQVPAATTTNAPVRVAAASTRRRKGVVIR</sequence>